<reference evidence="1 2" key="2">
    <citation type="journal article" date="2022" name="Mol. Ecol. Resour.">
        <title>The genomes of chicory, endive, great burdock and yacon provide insights into Asteraceae paleo-polyploidization history and plant inulin production.</title>
        <authorList>
            <person name="Fan W."/>
            <person name="Wang S."/>
            <person name="Wang H."/>
            <person name="Wang A."/>
            <person name="Jiang F."/>
            <person name="Liu H."/>
            <person name="Zhao H."/>
            <person name="Xu D."/>
            <person name="Zhang Y."/>
        </authorList>
    </citation>
    <scope>NUCLEOTIDE SEQUENCE [LARGE SCALE GENOMIC DNA]</scope>
    <source>
        <strain evidence="2">cv. Yunnan</strain>
        <tissue evidence="1">Leaves</tissue>
    </source>
</reference>
<evidence type="ECO:0000313" key="2">
    <source>
        <dbReference type="Proteomes" id="UP001056120"/>
    </source>
</evidence>
<gene>
    <name evidence="1" type="ORF">L1987_72131</name>
</gene>
<sequence length="195" mass="21060">MLIPGDVNILESSTGLYTDVSDGNNVGRVDTSEHACTSSRCLDDAGAIVEELTVRNYSSGNLETGREDRKPASCNTLVSPSAIRTKMLSQSGFSQYFVKNTLKGKGVICSGPGPAGDALVHIRGRNHPKAPLMDCNSAPDSSKEITGHPTSVHEALSLREWLKSGQNKVDKSKSMHIFNQILDLVHHLMLVEKLC</sequence>
<dbReference type="Proteomes" id="UP001056120">
    <property type="component" value="Linkage Group LG24"/>
</dbReference>
<dbReference type="EMBL" id="CM042041">
    <property type="protein sequence ID" value="KAI3713552.1"/>
    <property type="molecule type" value="Genomic_DNA"/>
</dbReference>
<accession>A0ACB9ATS9</accession>
<protein>
    <submittedName>
        <fullName evidence="1">Uncharacterized protein</fullName>
    </submittedName>
</protein>
<reference evidence="2" key="1">
    <citation type="journal article" date="2022" name="Mol. Ecol. Resour.">
        <title>The genomes of chicory, endive, great burdock and yacon provide insights into Asteraceae palaeo-polyploidization history and plant inulin production.</title>
        <authorList>
            <person name="Fan W."/>
            <person name="Wang S."/>
            <person name="Wang H."/>
            <person name="Wang A."/>
            <person name="Jiang F."/>
            <person name="Liu H."/>
            <person name="Zhao H."/>
            <person name="Xu D."/>
            <person name="Zhang Y."/>
        </authorList>
    </citation>
    <scope>NUCLEOTIDE SEQUENCE [LARGE SCALE GENOMIC DNA]</scope>
    <source>
        <strain evidence="2">cv. Yunnan</strain>
    </source>
</reference>
<name>A0ACB9ATS9_9ASTR</name>
<organism evidence="1 2">
    <name type="scientific">Smallanthus sonchifolius</name>
    <dbReference type="NCBI Taxonomy" id="185202"/>
    <lineage>
        <taxon>Eukaryota</taxon>
        <taxon>Viridiplantae</taxon>
        <taxon>Streptophyta</taxon>
        <taxon>Embryophyta</taxon>
        <taxon>Tracheophyta</taxon>
        <taxon>Spermatophyta</taxon>
        <taxon>Magnoliopsida</taxon>
        <taxon>eudicotyledons</taxon>
        <taxon>Gunneridae</taxon>
        <taxon>Pentapetalae</taxon>
        <taxon>asterids</taxon>
        <taxon>campanulids</taxon>
        <taxon>Asterales</taxon>
        <taxon>Asteraceae</taxon>
        <taxon>Asteroideae</taxon>
        <taxon>Heliantheae alliance</taxon>
        <taxon>Millerieae</taxon>
        <taxon>Smallanthus</taxon>
    </lineage>
</organism>
<evidence type="ECO:0000313" key="1">
    <source>
        <dbReference type="EMBL" id="KAI3713552.1"/>
    </source>
</evidence>
<proteinExistence type="predicted"/>
<comment type="caution">
    <text evidence="1">The sequence shown here is derived from an EMBL/GenBank/DDBJ whole genome shotgun (WGS) entry which is preliminary data.</text>
</comment>
<keyword evidence="2" id="KW-1185">Reference proteome</keyword>